<dbReference type="AlphaFoldDB" id="A0A834IKD8"/>
<gene>
    <name evidence="2" type="ORF">GWI33_006414</name>
</gene>
<keyword evidence="3" id="KW-1185">Reference proteome</keyword>
<evidence type="ECO:0000256" key="1">
    <source>
        <dbReference type="SAM" id="MobiDB-lite"/>
    </source>
</evidence>
<reference evidence="2" key="1">
    <citation type="submission" date="2020-08" db="EMBL/GenBank/DDBJ databases">
        <title>Genome sequencing and assembly of the red palm weevil Rhynchophorus ferrugineus.</title>
        <authorList>
            <person name="Dias G.B."/>
            <person name="Bergman C.M."/>
            <person name="Manee M."/>
        </authorList>
    </citation>
    <scope>NUCLEOTIDE SEQUENCE</scope>
    <source>
        <strain evidence="2">AA-2017</strain>
        <tissue evidence="2">Whole larva</tissue>
    </source>
</reference>
<accession>A0A834IKD8</accession>
<feature type="compositionally biased region" description="Basic and acidic residues" evidence="1">
    <location>
        <begin position="21"/>
        <end position="41"/>
    </location>
</feature>
<feature type="compositionally biased region" description="Low complexity" evidence="1">
    <location>
        <begin position="58"/>
        <end position="73"/>
    </location>
</feature>
<proteinExistence type="predicted"/>
<feature type="compositionally biased region" description="Low complexity" evidence="1">
    <location>
        <begin position="1"/>
        <end position="12"/>
    </location>
</feature>
<sequence length="73" mass="7889">MNSSNGNFNSSSRYQITAIKNSEKKRGSESSSGRERQEIKNQGRYAVRVGGTRKPDGAPSLAASPPRAAETNF</sequence>
<protein>
    <submittedName>
        <fullName evidence="2">Uncharacterized protein</fullName>
    </submittedName>
</protein>
<comment type="caution">
    <text evidence="2">The sequence shown here is derived from an EMBL/GenBank/DDBJ whole genome shotgun (WGS) entry which is preliminary data.</text>
</comment>
<evidence type="ECO:0000313" key="3">
    <source>
        <dbReference type="Proteomes" id="UP000625711"/>
    </source>
</evidence>
<evidence type="ECO:0000313" key="2">
    <source>
        <dbReference type="EMBL" id="KAF7280083.1"/>
    </source>
</evidence>
<dbReference type="Proteomes" id="UP000625711">
    <property type="component" value="Unassembled WGS sequence"/>
</dbReference>
<dbReference type="EMBL" id="JAACXV010000322">
    <property type="protein sequence ID" value="KAF7280083.1"/>
    <property type="molecule type" value="Genomic_DNA"/>
</dbReference>
<organism evidence="2 3">
    <name type="scientific">Rhynchophorus ferrugineus</name>
    <name type="common">Red palm weevil</name>
    <name type="synonym">Curculio ferrugineus</name>
    <dbReference type="NCBI Taxonomy" id="354439"/>
    <lineage>
        <taxon>Eukaryota</taxon>
        <taxon>Metazoa</taxon>
        <taxon>Ecdysozoa</taxon>
        <taxon>Arthropoda</taxon>
        <taxon>Hexapoda</taxon>
        <taxon>Insecta</taxon>
        <taxon>Pterygota</taxon>
        <taxon>Neoptera</taxon>
        <taxon>Endopterygota</taxon>
        <taxon>Coleoptera</taxon>
        <taxon>Polyphaga</taxon>
        <taxon>Cucujiformia</taxon>
        <taxon>Curculionidae</taxon>
        <taxon>Dryophthorinae</taxon>
        <taxon>Rhynchophorus</taxon>
    </lineage>
</organism>
<name>A0A834IKD8_RHYFE</name>
<feature type="region of interest" description="Disordered" evidence="1">
    <location>
        <begin position="1"/>
        <end position="73"/>
    </location>
</feature>